<gene>
    <name evidence="8" type="ORF">MNB_SV-9-770</name>
</gene>
<dbReference type="InterPro" id="IPR035476">
    <property type="entry name" value="SIS_PGI_1"/>
</dbReference>
<dbReference type="InterPro" id="IPR046348">
    <property type="entry name" value="SIS_dom_sf"/>
</dbReference>
<dbReference type="HAMAP" id="MF_00473">
    <property type="entry name" value="G6P_isomerase"/>
    <property type="match status" value="1"/>
</dbReference>
<dbReference type="GO" id="GO:0048029">
    <property type="term" value="F:monosaccharide binding"/>
    <property type="evidence" value="ECO:0007669"/>
    <property type="project" value="TreeGrafter"/>
</dbReference>
<dbReference type="SUPFAM" id="SSF53697">
    <property type="entry name" value="SIS domain"/>
    <property type="match status" value="1"/>
</dbReference>
<dbReference type="Gene3D" id="3.40.50.10490">
    <property type="entry name" value="Glucose-6-phosphate isomerase like protein, domain 1"/>
    <property type="match status" value="2"/>
</dbReference>
<dbReference type="EC" id="5.3.1.9" evidence="3"/>
<dbReference type="CDD" id="cd05016">
    <property type="entry name" value="SIS_PGI_2"/>
    <property type="match status" value="1"/>
</dbReference>
<evidence type="ECO:0000256" key="7">
    <source>
        <dbReference type="ARBA" id="ARBA00029321"/>
    </source>
</evidence>
<comment type="similarity">
    <text evidence="2">Belongs to the GPI family.</text>
</comment>
<evidence type="ECO:0000256" key="2">
    <source>
        <dbReference type="ARBA" id="ARBA00006604"/>
    </source>
</evidence>
<dbReference type="Pfam" id="PF00342">
    <property type="entry name" value="PGI"/>
    <property type="match status" value="1"/>
</dbReference>
<keyword evidence="4" id="KW-0312">Gluconeogenesis</keyword>
<evidence type="ECO:0000256" key="4">
    <source>
        <dbReference type="ARBA" id="ARBA00022432"/>
    </source>
</evidence>
<dbReference type="GO" id="GO:0006096">
    <property type="term" value="P:glycolytic process"/>
    <property type="evidence" value="ECO:0007669"/>
    <property type="project" value="UniProtKB-UniPathway"/>
</dbReference>
<dbReference type="InterPro" id="IPR001672">
    <property type="entry name" value="G6P_Isomerase"/>
</dbReference>
<dbReference type="GO" id="GO:0006094">
    <property type="term" value="P:gluconeogenesis"/>
    <property type="evidence" value="ECO:0007669"/>
    <property type="project" value="UniProtKB-KW"/>
</dbReference>
<evidence type="ECO:0000256" key="5">
    <source>
        <dbReference type="ARBA" id="ARBA00023152"/>
    </source>
</evidence>
<keyword evidence="5" id="KW-0324">Glycolysis</keyword>
<evidence type="ECO:0000313" key="8">
    <source>
        <dbReference type="EMBL" id="SFV60360.1"/>
    </source>
</evidence>
<dbReference type="PRINTS" id="PR00662">
    <property type="entry name" value="G6PISOMERASE"/>
</dbReference>
<sequence>MLKFTSNYIKKTEENNQEVINKAFNLLKEERESNKVGYYNLPVDSLSHIERIEKMNFDNIKQVVVMGIGGSSLGIKAIESILQPYTEDTKEMLFLENSDPITLLETIEKIEKDRAIFFIISKSGSTIETTSTLKTLIHHLNIDLDGDDKKRLFAITDNNSVLSNFAKHHGLNEFNIPDNVGGRFSVLSAVGIIPLTIAGYDTRAILDGAGQFIENFFNKKENHILDKACYLYENSGTKPISVLFSYADRLENLTKWFVQLWGESLGKIDKDGKRVGLTPIGLTGAVDQHSFLQLIIEGPKDKIITFITIEDFQRDLDVPNITLEGIEKTNFINGTSFNTLINAQADATKQSIIESGIDTDSISIDKITSENIGALLAYYEVLTSLVGAMLNVNTYNQPGVELGKVILYKNLGE</sequence>
<dbReference type="GO" id="GO:0051156">
    <property type="term" value="P:glucose 6-phosphate metabolic process"/>
    <property type="evidence" value="ECO:0007669"/>
    <property type="project" value="TreeGrafter"/>
</dbReference>
<dbReference type="EMBL" id="FPHG01000043">
    <property type="protein sequence ID" value="SFV60360.1"/>
    <property type="molecule type" value="Genomic_DNA"/>
</dbReference>
<dbReference type="PANTHER" id="PTHR11469">
    <property type="entry name" value="GLUCOSE-6-PHOSPHATE ISOMERASE"/>
    <property type="match status" value="1"/>
</dbReference>
<dbReference type="PROSITE" id="PS51463">
    <property type="entry name" value="P_GLUCOSE_ISOMERASE_3"/>
    <property type="match status" value="1"/>
</dbReference>
<dbReference type="GO" id="GO:0004347">
    <property type="term" value="F:glucose-6-phosphate isomerase activity"/>
    <property type="evidence" value="ECO:0007669"/>
    <property type="project" value="UniProtKB-EC"/>
</dbReference>
<keyword evidence="6 8" id="KW-0413">Isomerase</keyword>
<dbReference type="AlphaFoldDB" id="A0A1W1C3D7"/>
<proteinExistence type="inferred from homology"/>
<organism evidence="8">
    <name type="scientific">hydrothermal vent metagenome</name>
    <dbReference type="NCBI Taxonomy" id="652676"/>
    <lineage>
        <taxon>unclassified sequences</taxon>
        <taxon>metagenomes</taxon>
        <taxon>ecological metagenomes</taxon>
    </lineage>
</organism>
<evidence type="ECO:0000256" key="6">
    <source>
        <dbReference type="ARBA" id="ARBA00023235"/>
    </source>
</evidence>
<comment type="pathway">
    <text evidence="1">Carbohydrate degradation; glycolysis; D-glyceraldehyde 3-phosphate and glycerone phosphate from D-glucose: step 2/4.</text>
</comment>
<evidence type="ECO:0000256" key="3">
    <source>
        <dbReference type="ARBA" id="ARBA00011952"/>
    </source>
</evidence>
<evidence type="ECO:0000256" key="1">
    <source>
        <dbReference type="ARBA" id="ARBA00004926"/>
    </source>
</evidence>
<reference evidence="8" key="1">
    <citation type="submission" date="2016-10" db="EMBL/GenBank/DDBJ databases">
        <authorList>
            <person name="de Groot N.N."/>
        </authorList>
    </citation>
    <scope>NUCLEOTIDE SEQUENCE</scope>
</reference>
<dbReference type="PROSITE" id="PS00174">
    <property type="entry name" value="P_GLUCOSE_ISOMERASE_2"/>
    <property type="match status" value="1"/>
</dbReference>
<dbReference type="NCBIfam" id="NF003016">
    <property type="entry name" value="PRK03868.1"/>
    <property type="match status" value="1"/>
</dbReference>
<dbReference type="GO" id="GO:0097367">
    <property type="term" value="F:carbohydrate derivative binding"/>
    <property type="evidence" value="ECO:0007669"/>
    <property type="project" value="InterPro"/>
</dbReference>
<protein>
    <recommendedName>
        <fullName evidence="3">glucose-6-phosphate isomerase</fullName>
        <ecNumber evidence="3">5.3.1.9</ecNumber>
    </recommendedName>
</protein>
<dbReference type="UniPathway" id="UPA00109">
    <property type="reaction ID" value="UER00181"/>
</dbReference>
<comment type="catalytic activity">
    <reaction evidence="7">
        <text>alpha-D-glucose 6-phosphate = beta-D-fructose 6-phosphate</text>
        <dbReference type="Rhea" id="RHEA:11816"/>
        <dbReference type="ChEBI" id="CHEBI:57634"/>
        <dbReference type="ChEBI" id="CHEBI:58225"/>
        <dbReference type="EC" id="5.3.1.9"/>
    </reaction>
</comment>
<dbReference type="InterPro" id="IPR035482">
    <property type="entry name" value="SIS_PGI_2"/>
</dbReference>
<dbReference type="PROSITE" id="PS00765">
    <property type="entry name" value="P_GLUCOSE_ISOMERASE_1"/>
    <property type="match status" value="1"/>
</dbReference>
<dbReference type="PANTHER" id="PTHR11469:SF1">
    <property type="entry name" value="GLUCOSE-6-PHOSPHATE ISOMERASE"/>
    <property type="match status" value="1"/>
</dbReference>
<dbReference type="GO" id="GO:0005829">
    <property type="term" value="C:cytosol"/>
    <property type="evidence" value="ECO:0007669"/>
    <property type="project" value="TreeGrafter"/>
</dbReference>
<dbReference type="InterPro" id="IPR018189">
    <property type="entry name" value="Phosphoglucose_isomerase_CS"/>
</dbReference>
<accession>A0A1W1C3D7</accession>
<dbReference type="CDD" id="cd05015">
    <property type="entry name" value="SIS_PGI_1"/>
    <property type="match status" value="1"/>
</dbReference>
<name>A0A1W1C3D7_9ZZZZ</name>